<evidence type="ECO:0000256" key="1">
    <source>
        <dbReference type="SAM" id="SignalP"/>
    </source>
</evidence>
<reference evidence="2" key="1">
    <citation type="submission" date="2015-01" db="EMBL/GenBank/DDBJ databases">
        <title>The Genome Sequence of Cladophialophora bantiana CBS 173.52.</title>
        <authorList>
            <consortium name="The Broad Institute Genomics Platform"/>
            <person name="Cuomo C."/>
            <person name="de Hoog S."/>
            <person name="Gorbushina A."/>
            <person name="Stielow B."/>
            <person name="Teixiera M."/>
            <person name="Abouelleil A."/>
            <person name="Chapman S.B."/>
            <person name="Priest M."/>
            <person name="Young S.K."/>
            <person name="Wortman J."/>
            <person name="Nusbaum C."/>
            <person name="Birren B."/>
        </authorList>
    </citation>
    <scope>NUCLEOTIDE SEQUENCE [LARGE SCALE GENOMIC DNA]</scope>
    <source>
        <strain evidence="2">CBS 173.52</strain>
    </source>
</reference>
<dbReference type="HOGENOM" id="CLU_1864905_0_0_1"/>
<organism evidence="2 3">
    <name type="scientific">Cladophialophora bantiana (strain ATCC 10958 / CBS 173.52 / CDC B-1940 / NIH 8579)</name>
    <name type="common">Xylohypha bantiana</name>
    <dbReference type="NCBI Taxonomy" id="1442370"/>
    <lineage>
        <taxon>Eukaryota</taxon>
        <taxon>Fungi</taxon>
        <taxon>Dikarya</taxon>
        <taxon>Ascomycota</taxon>
        <taxon>Pezizomycotina</taxon>
        <taxon>Eurotiomycetes</taxon>
        <taxon>Chaetothyriomycetidae</taxon>
        <taxon>Chaetothyriales</taxon>
        <taxon>Herpotrichiellaceae</taxon>
        <taxon>Cladophialophora</taxon>
    </lineage>
</organism>
<evidence type="ECO:0000313" key="3">
    <source>
        <dbReference type="Proteomes" id="UP000053789"/>
    </source>
</evidence>
<dbReference type="GeneID" id="27693957"/>
<dbReference type="OrthoDB" id="4125219at2759"/>
<dbReference type="AlphaFoldDB" id="A0A0D2I2P0"/>
<evidence type="ECO:0000313" key="2">
    <source>
        <dbReference type="EMBL" id="KIW97445.1"/>
    </source>
</evidence>
<proteinExistence type="predicted"/>
<gene>
    <name evidence="2" type="ORF">Z519_01029</name>
</gene>
<sequence length="137" mass="14903">MASPAKCVFLAGIALATVMLGQDCGRLTVFTDRGASLNSFNCDAFIDDAMMPFLAWFNGTTTLALTGGLAAGCPDTTWQPLKNSWLIGGMTVPGNATLDRTKYDNNTFYFDIPKPKLHWLGWTQGFEVCDNRGCAYD</sequence>
<name>A0A0D2I2P0_CLAB1</name>
<dbReference type="VEuPathDB" id="FungiDB:Z519_01029"/>
<protein>
    <submittedName>
        <fullName evidence="2">Uncharacterized protein</fullName>
    </submittedName>
</protein>
<feature type="signal peptide" evidence="1">
    <location>
        <begin position="1"/>
        <end position="21"/>
    </location>
</feature>
<accession>A0A0D2I2P0</accession>
<keyword evidence="3" id="KW-1185">Reference proteome</keyword>
<feature type="chain" id="PRO_5002243791" evidence="1">
    <location>
        <begin position="22"/>
        <end position="137"/>
    </location>
</feature>
<keyword evidence="1" id="KW-0732">Signal</keyword>
<dbReference type="Proteomes" id="UP000053789">
    <property type="component" value="Unassembled WGS sequence"/>
</dbReference>
<dbReference type="RefSeq" id="XP_016624114.1">
    <property type="nucleotide sequence ID" value="XM_016758786.1"/>
</dbReference>
<dbReference type="EMBL" id="KN846981">
    <property type="protein sequence ID" value="KIW97445.1"/>
    <property type="molecule type" value="Genomic_DNA"/>
</dbReference>